<organism evidence="2 3">
    <name type="scientific">Sporormia fimetaria CBS 119925</name>
    <dbReference type="NCBI Taxonomy" id="1340428"/>
    <lineage>
        <taxon>Eukaryota</taxon>
        <taxon>Fungi</taxon>
        <taxon>Dikarya</taxon>
        <taxon>Ascomycota</taxon>
        <taxon>Pezizomycotina</taxon>
        <taxon>Dothideomycetes</taxon>
        <taxon>Pleosporomycetidae</taxon>
        <taxon>Pleosporales</taxon>
        <taxon>Sporormiaceae</taxon>
        <taxon>Sporormia</taxon>
    </lineage>
</organism>
<proteinExistence type="predicted"/>
<evidence type="ECO:0000256" key="1">
    <source>
        <dbReference type="SAM" id="MobiDB-lite"/>
    </source>
</evidence>
<feature type="region of interest" description="Disordered" evidence="1">
    <location>
        <begin position="1"/>
        <end position="119"/>
    </location>
</feature>
<evidence type="ECO:0000313" key="2">
    <source>
        <dbReference type="EMBL" id="KAF2742073.1"/>
    </source>
</evidence>
<sequence length="558" mass="62592">MLRKAFALLTGQTEEPNSPKPPSEDNHQSYRHTISEDERRLLPDYAQPADAIELPQPEEWAYGQEPSVAIMKPKSTRQLLPLDTMTPRNSRRHSPPPPKRLTFDPSHRATKAYGDSDNEQLQFLKEYETGRGVRSGVMALEDRPGRSIKRRKIYDTSDANAVIDLDADELASTETPAETAWRFARPSTSSRQESILRSTQQSVGTNGGSYARSGGAPVSGFRQTCDITSPHRKKRRRKPNAENGTARRASEEASHGVPSTYDVSDDSDIELLPAQSTSRGKEQPTIREKGETELRLLQSLNPDDSSDLVENPPVSSRFFPKPGFDTFSRTPNSSQRGAASVKGPSKGNPKSRSLRDATFRKGIPTFDENANEPAEAYTAATTPSEFYQSSSHASMHHVKARGQLRYSLFLLRADDVHTSGTDLCLKQKNRGPFNQAEFELVRLSKQTEPIATFNMRNIVALETDSELLVRLKGPENKSGPEFIYDLQFEDPSDCGDFLRRALLSLKAVERDRYVHVNIFWHTCSLNKYLHAKSVQDASWSASITRYPYQICFQLDLAR</sequence>
<evidence type="ECO:0000313" key="3">
    <source>
        <dbReference type="Proteomes" id="UP000799440"/>
    </source>
</evidence>
<dbReference type="Proteomes" id="UP000799440">
    <property type="component" value="Unassembled WGS sequence"/>
</dbReference>
<feature type="region of interest" description="Disordered" evidence="1">
    <location>
        <begin position="299"/>
        <end position="368"/>
    </location>
</feature>
<feature type="compositionally biased region" description="Polar residues" evidence="1">
    <location>
        <begin position="186"/>
        <end position="204"/>
    </location>
</feature>
<feature type="region of interest" description="Disordered" evidence="1">
    <location>
        <begin position="175"/>
        <end position="267"/>
    </location>
</feature>
<gene>
    <name evidence="2" type="ORF">M011DRAFT_298403</name>
</gene>
<feature type="compositionally biased region" description="Basic and acidic residues" evidence="1">
    <location>
        <begin position="22"/>
        <end position="42"/>
    </location>
</feature>
<dbReference type="AlphaFoldDB" id="A0A6A6UW49"/>
<keyword evidence="3" id="KW-1185">Reference proteome</keyword>
<protein>
    <submittedName>
        <fullName evidence="2">Uncharacterized protein</fullName>
    </submittedName>
</protein>
<feature type="compositionally biased region" description="Polar residues" evidence="1">
    <location>
        <begin position="327"/>
        <end position="337"/>
    </location>
</feature>
<dbReference type="EMBL" id="MU006616">
    <property type="protein sequence ID" value="KAF2742073.1"/>
    <property type="molecule type" value="Genomic_DNA"/>
</dbReference>
<name>A0A6A6UW49_9PLEO</name>
<accession>A0A6A6UW49</accession>
<reference evidence="2" key="1">
    <citation type="journal article" date="2020" name="Stud. Mycol.">
        <title>101 Dothideomycetes genomes: a test case for predicting lifestyles and emergence of pathogens.</title>
        <authorList>
            <person name="Haridas S."/>
            <person name="Albert R."/>
            <person name="Binder M."/>
            <person name="Bloem J."/>
            <person name="Labutti K."/>
            <person name="Salamov A."/>
            <person name="Andreopoulos B."/>
            <person name="Baker S."/>
            <person name="Barry K."/>
            <person name="Bills G."/>
            <person name="Bluhm B."/>
            <person name="Cannon C."/>
            <person name="Castanera R."/>
            <person name="Culley D."/>
            <person name="Daum C."/>
            <person name="Ezra D."/>
            <person name="Gonzalez J."/>
            <person name="Henrissat B."/>
            <person name="Kuo A."/>
            <person name="Liang C."/>
            <person name="Lipzen A."/>
            <person name="Lutzoni F."/>
            <person name="Magnuson J."/>
            <person name="Mondo S."/>
            <person name="Nolan M."/>
            <person name="Ohm R."/>
            <person name="Pangilinan J."/>
            <person name="Park H.-J."/>
            <person name="Ramirez L."/>
            <person name="Alfaro M."/>
            <person name="Sun H."/>
            <person name="Tritt A."/>
            <person name="Yoshinaga Y."/>
            <person name="Zwiers L.-H."/>
            <person name="Turgeon B."/>
            <person name="Goodwin S."/>
            <person name="Spatafora J."/>
            <person name="Crous P."/>
            <person name="Grigoriev I."/>
        </authorList>
    </citation>
    <scope>NUCLEOTIDE SEQUENCE</scope>
    <source>
        <strain evidence="2">CBS 119925</strain>
    </source>
</reference>